<keyword evidence="3" id="KW-0862">Zinc</keyword>
<evidence type="ECO:0000256" key="4">
    <source>
        <dbReference type="SAM" id="MobiDB-lite"/>
    </source>
</evidence>
<dbReference type="GO" id="GO:0031941">
    <property type="term" value="C:filamentous actin"/>
    <property type="evidence" value="ECO:0007669"/>
    <property type="project" value="TreeGrafter"/>
</dbReference>
<dbReference type="EMBL" id="CACRXK020000139">
    <property type="protein sequence ID" value="CAB3978753.1"/>
    <property type="molecule type" value="Genomic_DNA"/>
</dbReference>
<reference evidence="5" key="1">
    <citation type="submission" date="2020-04" db="EMBL/GenBank/DDBJ databases">
        <authorList>
            <person name="Alioto T."/>
            <person name="Alioto T."/>
            <person name="Gomez Garrido J."/>
        </authorList>
    </citation>
    <scope>NUCLEOTIDE SEQUENCE</scope>
    <source>
        <strain evidence="5">A484AB</strain>
    </source>
</reference>
<keyword evidence="3" id="KW-0479">Metal-binding</keyword>
<dbReference type="PANTHER" id="PTHR24214:SF38">
    <property type="entry name" value="PDZ AND LIM DOMAIN PROTEIN ZASP-RELATED"/>
    <property type="match status" value="1"/>
</dbReference>
<dbReference type="GO" id="GO:0005912">
    <property type="term" value="C:adherens junction"/>
    <property type="evidence" value="ECO:0007669"/>
    <property type="project" value="TreeGrafter"/>
</dbReference>
<dbReference type="FunFam" id="2.30.42.10:FF:000055">
    <property type="entry name" value="PDZ and LIM domain protein 3"/>
    <property type="match status" value="1"/>
</dbReference>
<dbReference type="CDD" id="cd06753">
    <property type="entry name" value="PDZ_PDLIM-like"/>
    <property type="match status" value="1"/>
</dbReference>
<dbReference type="AlphaFoldDB" id="A0A7D9D923"/>
<evidence type="ECO:0000256" key="3">
    <source>
        <dbReference type="ARBA" id="ARBA00023038"/>
    </source>
</evidence>
<feature type="compositionally biased region" description="Polar residues" evidence="4">
    <location>
        <begin position="108"/>
        <end position="118"/>
    </location>
</feature>
<feature type="compositionally biased region" description="Polar residues" evidence="4">
    <location>
        <begin position="160"/>
        <end position="169"/>
    </location>
</feature>
<dbReference type="GO" id="GO:0003779">
    <property type="term" value="F:actin binding"/>
    <property type="evidence" value="ECO:0007669"/>
    <property type="project" value="TreeGrafter"/>
</dbReference>
<organism evidence="5 6">
    <name type="scientific">Paramuricea clavata</name>
    <name type="common">Red gorgonian</name>
    <name type="synonym">Violescent sea-whip</name>
    <dbReference type="NCBI Taxonomy" id="317549"/>
    <lineage>
        <taxon>Eukaryota</taxon>
        <taxon>Metazoa</taxon>
        <taxon>Cnidaria</taxon>
        <taxon>Anthozoa</taxon>
        <taxon>Octocorallia</taxon>
        <taxon>Malacalcyonacea</taxon>
        <taxon>Plexauridae</taxon>
        <taxon>Paramuricea</taxon>
    </lineage>
</organism>
<name>A0A7D9D923_PARCT</name>
<dbReference type="PROSITE" id="PS50106">
    <property type="entry name" value="PDZ"/>
    <property type="match status" value="1"/>
</dbReference>
<dbReference type="GO" id="GO:0001725">
    <property type="term" value="C:stress fiber"/>
    <property type="evidence" value="ECO:0007669"/>
    <property type="project" value="TreeGrafter"/>
</dbReference>
<accession>A0A7D9D923</accession>
<dbReference type="InterPro" id="IPR050604">
    <property type="entry name" value="PDZ-LIM_domain"/>
</dbReference>
<evidence type="ECO:0000313" key="6">
    <source>
        <dbReference type="Proteomes" id="UP001152795"/>
    </source>
</evidence>
<dbReference type="GO" id="GO:0051371">
    <property type="term" value="F:muscle alpha-actinin binding"/>
    <property type="evidence" value="ECO:0007669"/>
    <property type="project" value="TreeGrafter"/>
</dbReference>
<dbReference type="Proteomes" id="UP001152795">
    <property type="component" value="Unassembled WGS sequence"/>
</dbReference>
<comment type="subcellular location">
    <subcellularLocation>
        <location evidence="1">Cytoplasm</location>
    </subcellularLocation>
</comment>
<feature type="non-terminal residue" evidence="5">
    <location>
        <position position="180"/>
    </location>
</feature>
<evidence type="ECO:0000256" key="1">
    <source>
        <dbReference type="ARBA" id="ARBA00004496"/>
    </source>
</evidence>
<gene>
    <name evidence="5" type="ORF">PACLA_8A084868</name>
</gene>
<dbReference type="OrthoDB" id="5972607at2759"/>
<dbReference type="GO" id="GO:0061061">
    <property type="term" value="P:muscle structure development"/>
    <property type="evidence" value="ECO:0007669"/>
    <property type="project" value="TreeGrafter"/>
</dbReference>
<dbReference type="SUPFAM" id="SSF50156">
    <property type="entry name" value="PDZ domain-like"/>
    <property type="match status" value="1"/>
</dbReference>
<dbReference type="PANTHER" id="PTHR24214">
    <property type="entry name" value="PDZ AND LIM DOMAIN PROTEIN ZASP"/>
    <property type="match status" value="1"/>
</dbReference>
<dbReference type="GO" id="GO:0005737">
    <property type="term" value="C:cytoplasm"/>
    <property type="evidence" value="ECO:0007669"/>
    <property type="project" value="UniProtKB-SubCell"/>
</dbReference>
<feature type="region of interest" description="Disordered" evidence="4">
    <location>
        <begin position="90"/>
        <end position="180"/>
    </location>
</feature>
<protein>
    <submittedName>
        <fullName evidence="5">PDZ and LIM domain 7-like</fullName>
    </submittedName>
</protein>
<feature type="compositionally biased region" description="Basic and acidic residues" evidence="4">
    <location>
        <begin position="139"/>
        <end position="159"/>
    </location>
</feature>
<evidence type="ECO:0000256" key="2">
    <source>
        <dbReference type="ARBA" id="ARBA00022490"/>
    </source>
</evidence>
<dbReference type="InterPro" id="IPR036034">
    <property type="entry name" value="PDZ_sf"/>
</dbReference>
<dbReference type="Pfam" id="PF00595">
    <property type="entry name" value="PDZ"/>
    <property type="match status" value="1"/>
</dbReference>
<dbReference type="InterPro" id="IPR001478">
    <property type="entry name" value="PDZ"/>
</dbReference>
<dbReference type="SMART" id="SM00228">
    <property type="entry name" value="PDZ"/>
    <property type="match status" value="1"/>
</dbReference>
<evidence type="ECO:0000313" key="5">
    <source>
        <dbReference type="EMBL" id="CAB3978753.1"/>
    </source>
</evidence>
<dbReference type="GO" id="GO:0030036">
    <property type="term" value="P:actin cytoskeleton organization"/>
    <property type="evidence" value="ECO:0007669"/>
    <property type="project" value="TreeGrafter"/>
</dbReference>
<keyword evidence="3" id="KW-0440">LIM domain</keyword>
<dbReference type="Gene3D" id="2.30.42.10">
    <property type="match status" value="1"/>
</dbReference>
<sequence length="180" mass="20092">MASETFEVSLYGGSPWGFRLQGGKEFRAPLLIAKVTAGSKAAKQGILIGDLLVSINNEPCDDMTHSNALNRVKKSGKDLILTLERRPFDGNEAYSYNSLPRGRKLTNGDVSNNNNNEYKSVEGYATLPRSRQNKNNNRVNHDDEQAEEKQNHERPDSLDTRSSSGVSSKYTEEDDDLLQR</sequence>
<proteinExistence type="predicted"/>
<comment type="caution">
    <text evidence="5">The sequence shown here is derived from an EMBL/GenBank/DDBJ whole genome shotgun (WGS) entry which is preliminary data.</text>
</comment>
<feature type="compositionally biased region" description="Polar residues" evidence="4">
    <location>
        <begin position="129"/>
        <end position="138"/>
    </location>
</feature>
<keyword evidence="2" id="KW-0963">Cytoplasm</keyword>
<keyword evidence="6" id="KW-1185">Reference proteome</keyword>